<dbReference type="SUPFAM" id="SSF52317">
    <property type="entry name" value="Class I glutamine amidotransferase-like"/>
    <property type="match status" value="1"/>
</dbReference>
<dbReference type="AlphaFoldDB" id="A0A6J0B7S1"/>
<dbReference type="InterPro" id="IPR029062">
    <property type="entry name" value="Class_I_gatase-like"/>
</dbReference>
<evidence type="ECO:0000313" key="1">
    <source>
        <dbReference type="Proteomes" id="UP000829291"/>
    </source>
</evidence>
<gene>
    <name evidence="2" type="primary">LOC107217869</name>
</gene>
<name>A0A6J0B7S1_NEOLC</name>
<proteinExistence type="predicted"/>
<evidence type="ECO:0000313" key="2">
    <source>
        <dbReference type="RefSeq" id="XP_015511040.1"/>
    </source>
</evidence>
<sequence>MFRSRLSSVLLSNVRAKLSNVSNLHVSIFKKFRAKDCEPKPVAVVLCGCGSLDGSEVTEAVSLAINLNLNGFKPEFFAPNTEICGVMDHLCKQPDSSGVARNALVEAARIARSEVRPLCECDCNSGIALILPGGFGCAKTLSDFATKGAECTVLPDLERVITEFALSKKPIGAICIAPVLVAKVLCGTKITLGKSSPPEKWPHCAAIAEVKKMGAKHEERSVTQVTHCKQHNVFSTPAWMYNGTFAEVHDGIGRLVKALKKKMK</sequence>
<keyword evidence="1" id="KW-1185">Reference proteome</keyword>
<dbReference type="Gene3D" id="3.40.50.880">
    <property type="match status" value="1"/>
</dbReference>
<dbReference type="RefSeq" id="XP_015511040.1">
    <property type="nucleotide sequence ID" value="XM_015655554.2"/>
</dbReference>
<dbReference type="GeneID" id="107217869"/>
<dbReference type="PANTHER" id="PTHR10224:SF12">
    <property type="entry name" value="GLYOXALASE ELBB"/>
    <property type="match status" value="1"/>
</dbReference>
<dbReference type="NCBIfam" id="NF008747">
    <property type="entry name" value="PRK11780.1"/>
    <property type="match status" value="1"/>
</dbReference>
<accession>A0A6J0B7S1</accession>
<dbReference type="KEGG" id="nlo:107217869"/>
<dbReference type="InParanoid" id="A0A6J0B7S1"/>
<dbReference type="Proteomes" id="UP000829291">
    <property type="component" value="Chromosome 6"/>
</dbReference>
<protein>
    <submittedName>
        <fullName evidence="2">Glutamine amidotransferase-like class 1 domain-containing protein 3, mitochondrial</fullName>
    </submittedName>
</protein>
<dbReference type="OrthoDB" id="543156at2759"/>
<dbReference type="PANTHER" id="PTHR10224">
    <property type="entry name" value="ES1 PROTEIN HOMOLOG, MITOCHONDRIAL"/>
    <property type="match status" value="1"/>
</dbReference>
<organism evidence="2">
    <name type="scientific">Neodiprion lecontei</name>
    <name type="common">Redheaded pine sawfly</name>
    <dbReference type="NCBI Taxonomy" id="441921"/>
    <lineage>
        <taxon>Eukaryota</taxon>
        <taxon>Metazoa</taxon>
        <taxon>Ecdysozoa</taxon>
        <taxon>Arthropoda</taxon>
        <taxon>Hexapoda</taxon>
        <taxon>Insecta</taxon>
        <taxon>Pterygota</taxon>
        <taxon>Neoptera</taxon>
        <taxon>Endopterygota</taxon>
        <taxon>Hymenoptera</taxon>
        <taxon>Tenthredinoidea</taxon>
        <taxon>Diprionidae</taxon>
        <taxon>Diprioninae</taxon>
        <taxon>Neodiprion</taxon>
    </lineage>
</organism>
<reference evidence="2" key="1">
    <citation type="submission" date="2025-08" db="UniProtKB">
        <authorList>
            <consortium name="RefSeq"/>
        </authorList>
    </citation>
    <scope>IDENTIFICATION</scope>
    <source>
        <tissue evidence="2">Thorax and Abdomen</tissue>
    </source>
</reference>